<reference evidence="1" key="1">
    <citation type="journal article" date="2020" name="mSystems">
        <title>Genome- and Community-Level Interaction Insights into Carbon Utilization and Element Cycling Functions of Hydrothermarchaeota in Hydrothermal Sediment.</title>
        <authorList>
            <person name="Zhou Z."/>
            <person name="Liu Y."/>
            <person name="Xu W."/>
            <person name="Pan J."/>
            <person name="Luo Z.H."/>
            <person name="Li M."/>
        </authorList>
    </citation>
    <scope>NUCLEOTIDE SEQUENCE [LARGE SCALE GENOMIC DNA]</scope>
    <source>
        <strain evidence="1">SpSt-573</strain>
    </source>
</reference>
<organism evidence="1">
    <name type="scientific">Anaerolinea thermolimosa</name>
    <dbReference type="NCBI Taxonomy" id="229919"/>
    <lineage>
        <taxon>Bacteria</taxon>
        <taxon>Bacillati</taxon>
        <taxon>Chloroflexota</taxon>
        <taxon>Anaerolineae</taxon>
        <taxon>Anaerolineales</taxon>
        <taxon>Anaerolineaceae</taxon>
        <taxon>Anaerolinea</taxon>
    </lineage>
</organism>
<protein>
    <submittedName>
        <fullName evidence="1">Cytotoxin</fullName>
    </submittedName>
</protein>
<name>A0A7C4PJZ9_9CHLR</name>
<evidence type="ECO:0000313" key="1">
    <source>
        <dbReference type="EMBL" id="HGS22263.1"/>
    </source>
</evidence>
<sequence>MLFRRTQRFKKAFKALPADVQAKAVRAFRLLAEDMRHPSLHIKKIQGVENIWEGRIDLQYRFTFHIASEGGQTVLVFRNIDHHDECLKSP</sequence>
<dbReference type="EMBL" id="DSYK01000510">
    <property type="protein sequence ID" value="HGS22263.1"/>
    <property type="molecule type" value="Genomic_DNA"/>
</dbReference>
<accession>A0A7C4PJZ9</accession>
<dbReference type="AlphaFoldDB" id="A0A7C4PJZ9"/>
<dbReference type="InterPro" id="IPR035093">
    <property type="entry name" value="RelE/ParE_toxin_dom_sf"/>
</dbReference>
<comment type="caution">
    <text evidence="1">The sequence shown here is derived from an EMBL/GenBank/DDBJ whole genome shotgun (WGS) entry which is preliminary data.</text>
</comment>
<proteinExistence type="predicted"/>
<dbReference type="Gene3D" id="3.30.2310.20">
    <property type="entry name" value="RelE-like"/>
    <property type="match status" value="1"/>
</dbReference>
<gene>
    <name evidence="1" type="ORF">ENT37_10385</name>
</gene>
<dbReference type="SUPFAM" id="SSF143011">
    <property type="entry name" value="RelE-like"/>
    <property type="match status" value="1"/>
</dbReference>